<evidence type="ECO:0000313" key="2">
    <source>
        <dbReference type="Proteomes" id="UP001259803"/>
    </source>
</evidence>
<protein>
    <submittedName>
        <fullName evidence="1">Uncharacterized protein</fullName>
    </submittedName>
</protein>
<proteinExistence type="predicted"/>
<accession>A0ABU2ZJ73</accession>
<keyword evidence="2" id="KW-1185">Reference proteome</keyword>
<comment type="caution">
    <text evidence="1">The sequence shown here is derived from an EMBL/GenBank/DDBJ whole genome shotgun (WGS) entry which is preliminary data.</text>
</comment>
<organism evidence="1 2">
    <name type="scientific">Croceicoccus esteveae</name>
    <dbReference type="NCBI Taxonomy" id="3075597"/>
    <lineage>
        <taxon>Bacteria</taxon>
        <taxon>Pseudomonadati</taxon>
        <taxon>Pseudomonadota</taxon>
        <taxon>Alphaproteobacteria</taxon>
        <taxon>Sphingomonadales</taxon>
        <taxon>Erythrobacteraceae</taxon>
        <taxon>Croceicoccus</taxon>
    </lineage>
</organism>
<evidence type="ECO:0000313" key="1">
    <source>
        <dbReference type="EMBL" id="MDT0576261.1"/>
    </source>
</evidence>
<name>A0ABU2ZJ73_9SPHN</name>
<dbReference type="Proteomes" id="UP001259803">
    <property type="component" value="Unassembled WGS sequence"/>
</dbReference>
<gene>
    <name evidence="1" type="ORF">RM533_08685</name>
</gene>
<reference evidence="1 2" key="1">
    <citation type="submission" date="2023-09" db="EMBL/GenBank/DDBJ databases">
        <authorList>
            <person name="Rey-Velasco X."/>
        </authorList>
    </citation>
    <scope>NUCLEOTIDE SEQUENCE [LARGE SCALE GENOMIC DNA]</scope>
    <source>
        <strain evidence="1 2">F390</strain>
    </source>
</reference>
<sequence length="49" mass="5500">MTVMPGHQLGERLRGAEYACIFQTLTDNLQADGHTIIEPAGNRCRWQAE</sequence>
<dbReference type="EMBL" id="JAVRHS010000006">
    <property type="protein sequence ID" value="MDT0576261.1"/>
    <property type="molecule type" value="Genomic_DNA"/>
</dbReference>